<comment type="domain">
    <text evidence="3">Contains a C-terminal catalytic domain, and an N-terminal region which modulates catalytic activity.</text>
</comment>
<comment type="catalytic activity">
    <reaction evidence="2 3">
        <text>[protein]-L-glutamate 5-O-methyl ester + H2O = L-glutamyl-[protein] + methanol + H(+)</text>
        <dbReference type="Rhea" id="RHEA:23236"/>
        <dbReference type="Rhea" id="RHEA-COMP:10208"/>
        <dbReference type="Rhea" id="RHEA-COMP:10311"/>
        <dbReference type="ChEBI" id="CHEBI:15377"/>
        <dbReference type="ChEBI" id="CHEBI:15378"/>
        <dbReference type="ChEBI" id="CHEBI:17790"/>
        <dbReference type="ChEBI" id="CHEBI:29973"/>
        <dbReference type="ChEBI" id="CHEBI:82795"/>
        <dbReference type="EC" id="3.1.1.61"/>
    </reaction>
</comment>
<dbReference type="Proteomes" id="UP000317770">
    <property type="component" value="Unassembled WGS sequence"/>
</dbReference>
<dbReference type="EC" id="3.1.1.61" evidence="3"/>
<keyword evidence="3 4" id="KW-0145">Chemotaxis</keyword>
<keyword evidence="3 5" id="KW-0597">Phosphoprotein</keyword>
<reference evidence="8 9" key="1">
    <citation type="submission" date="2019-07" db="EMBL/GenBank/DDBJ databases">
        <title>Genome assembly of Bacillus simplex strain GGC-P6A.</title>
        <authorList>
            <person name="Jennings M.E."/>
            <person name="Barton H.A."/>
        </authorList>
    </citation>
    <scope>NUCLEOTIDE SEQUENCE [LARGE SCALE GENOMIC DNA]</scope>
    <source>
        <strain evidence="8 9">GGC-P6A</strain>
    </source>
</reference>
<comment type="subcellular location">
    <subcellularLocation>
        <location evidence="3">Cytoplasm</location>
    </subcellularLocation>
</comment>
<dbReference type="RefSeq" id="WP_144478583.1">
    <property type="nucleotide sequence ID" value="NZ_VNKI01000005.1"/>
</dbReference>
<evidence type="ECO:0000256" key="5">
    <source>
        <dbReference type="PROSITE-ProRule" id="PRU00169"/>
    </source>
</evidence>
<dbReference type="EMBL" id="VNKI01000005">
    <property type="protein sequence ID" value="TVX80573.1"/>
    <property type="molecule type" value="Genomic_DNA"/>
</dbReference>
<dbReference type="SMART" id="SM00448">
    <property type="entry name" value="REC"/>
    <property type="match status" value="1"/>
</dbReference>
<name>A0A8B5XYS7_9BACI</name>
<protein>
    <recommendedName>
        <fullName evidence="3">Protein-glutamate methylesterase/protein-glutamine glutaminase</fullName>
        <ecNumber evidence="3">3.1.1.61</ecNumber>
        <ecNumber evidence="3">3.5.1.44</ecNumber>
    </recommendedName>
</protein>
<proteinExistence type="inferred from homology"/>
<gene>
    <name evidence="3" type="primary">cheB</name>
    <name evidence="8" type="ORF">FQP34_11330</name>
</gene>
<evidence type="ECO:0000313" key="8">
    <source>
        <dbReference type="EMBL" id="TVX80573.1"/>
    </source>
</evidence>
<keyword evidence="1 3" id="KW-0378">Hydrolase</keyword>
<dbReference type="GO" id="GO:0000156">
    <property type="term" value="F:phosphorelay response regulator activity"/>
    <property type="evidence" value="ECO:0007669"/>
    <property type="project" value="InterPro"/>
</dbReference>
<dbReference type="PROSITE" id="PS50110">
    <property type="entry name" value="RESPONSE_REGULATORY"/>
    <property type="match status" value="1"/>
</dbReference>
<evidence type="ECO:0000256" key="1">
    <source>
        <dbReference type="ARBA" id="ARBA00022801"/>
    </source>
</evidence>
<dbReference type="Gene3D" id="3.40.50.180">
    <property type="entry name" value="Methylesterase CheB, C-terminal domain"/>
    <property type="match status" value="1"/>
</dbReference>
<dbReference type="Gene3D" id="3.40.50.2300">
    <property type="match status" value="1"/>
</dbReference>
<dbReference type="Pfam" id="PF00072">
    <property type="entry name" value="Response_reg"/>
    <property type="match status" value="1"/>
</dbReference>
<dbReference type="EC" id="3.5.1.44" evidence="3"/>
<dbReference type="GO" id="GO:0006935">
    <property type="term" value="P:chemotaxis"/>
    <property type="evidence" value="ECO:0007669"/>
    <property type="project" value="UniProtKB-UniRule"/>
</dbReference>
<dbReference type="GO" id="GO:0008984">
    <property type="term" value="F:protein-glutamate methylesterase activity"/>
    <property type="evidence" value="ECO:0007669"/>
    <property type="project" value="UniProtKB-UniRule"/>
</dbReference>
<feature type="domain" description="Response regulatory" evidence="6">
    <location>
        <begin position="5"/>
        <end position="122"/>
    </location>
</feature>
<dbReference type="InterPro" id="IPR011006">
    <property type="entry name" value="CheY-like_superfamily"/>
</dbReference>
<comment type="PTM">
    <text evidence="3">Phosphorylated by CheA. Phosphorylation of the N-terminal regulatory domain activates the methylesterase activity.</text>
</comment>
<keyword evidence="3" id="KW-0963">Cytoplasm</keyword>
<dbReference type="CDD" id="cd16432">
    <property type="entry name" value="CheB_Rec"/>
    <property type="match status" value="1"/>
</dbReference>
<dbReference type="AlphaFoldDB" id="A0A8B5XYS7"/>
<dbReference type="PIRSF" id="PIRSF000876">
    <property type="entry name" value="RR_chemtxs_CheB"/>
    <property type="match status" value="1"/>
</dbReference>
<dbReference type="NCBIfam" id="NF001965">
    <property type="entry name" value="PRK00742.1"/>
    <property type="match status" value="1"/>
</dbReference>
<dbReference type="Pfam" id="PF01339">
    <property type="entry name" value="CheB_methylest"/>
    <property type="match status" value="1"/>
</dbReference>
<evidence type="ECO:0000313" key="9">
    <source>
        <dbReference type="Proteomes" id="UP000317770"/>
    </source>
</evidence>
<dbReference type="CDD" id="cd17541">
    <property type="entry name" value="REC_CheB-like"/>
    <property type="match status" value="1"/>
</dbReference>
<feature type="modified residue" description="4-aspartylphosphate" evidence="3 5">
    <location>
        <position position="56"/>
    </location>
</feature>
<dbReference type="HAMAP" id="MF_00099">
    <property type="entry name" value="CheB_chemtxs"/>
    <property type="match status" value="1"/>
</dbReference>
<dbReference type="InterPro" id="IPR035909">
    <property type="entry name" value="CheB_C"/>
</dbReference>
<feature type="domain" description="CheB-type methylesterase" evidence="7">
    <location>
        <begin position="174"/>
        <end position="363"/>
    </location>
</feature>
<evidence type="ECO:0000256" key="3">
    <source>
        <dbReference type="HAMAP-Rule" id="MF_00099"/>
    </source>
</evidence>
<sequence>MGKVKVLIVDDSAFMRKLISEFLAEDSRVEVIRTARNGRDAIDKIKALKPDVVTLDVEMPIMDGLEALNRIMNECPTAVVMLSSTTKKGTENTFAAMNSGAFDFVAKPSGAISLDLHKIKKELHEKVMAASRANVHKLEKNAINIERSASVWGEYSKIDSIESLKNEKNKEKWSYGHKKIIVVGTSTGGPSALQTVLTGLPEEIDAPILIVQHMPPGFTKSLATRLNSLCKIKVKEAEEGELIQKGVAYIAPGGFHLKVRKVGMSWAILLDQSELRNGHRPSVDVLFESVSEMNDSAKIAVIMTGMGMDGSMGLTKLKQNGPLKAIAESQETSIVFGMPKAAINTKLIDSIEDVEKIAKAIISYCYHVEV</sequence>
<comment type="caution">
    <text evidence="8">The sequence shown here is derived from an EMBL/GenBank/DDBJ whole genome shotgun (WGS) entry which is preliminary data.</text>
</comment>
<feature type="active site" evidence="3 4">
    <location>
        <position position="186"/>
    </location>
</feature>
<dbReference type="GO" id="GO:0005737">
    <property type="term" value="C:cytoplasm"/>
    <property type="evidence" value="ECO:0007669"/>
    <property type="project" value="UniProtKB-SubCell"/>
</dbReference>
<dbReference type="PROSITE" id="PS50122">
    <property type="entry name" value="CHEB"/>
    <property type="match status" value="1"/>
</dbReference>
<feature type="active site" evidence="3 4">
    <location>
        <position position="309"/>
    </location>
</feature>
<dbReference type="SUPFAM" id="SSF52172">
    <property type="entry name" value="CheY-like"/>
    <property type="match status" value="1"/>
</dbReference>
<evidence type="ECO:0000259" key="6">
    <source>
        <dbReference type="PROSITE" id="PS50110"/>
    </source>
</evidence>
<evidence type="ECO:0000256" key="4">
    <source>
        <dbReference type="PROSITE-ProRule" id="PRU00050"/>
    </source>
</evidence>
<dbReference type="InterPro" id="IPR008248">
    <property type="entry name" value="CheB-like"/>
</dbReference>
<accession>A0A8B5XYS7</accession>
<dbReference type="NCBIfam" id="NF009206">
    <property type="entry name" value="PRK12555.1"/>
    <property type="match status" value="1"/>
</dbReference>
<organism evidence="8 9">
    <name type="scientific">Peribacillus simplex</name>
    <dbReference type="NCBI Taxonomy" id="1478"/>
    <lineage>
        <taxon>Bacteria</taxon>
        <taxon>Bacillati</taxon>
        <taxon>Bacillota</taxon>
        <taxon>Bacilli</taxon>
        <taxon>Bacillales</taxon>
        <taxon>Bacillaceae</taxon>
        <taxon>Peribacillus</taxon>
    </lineage>
</organism>
<dbReference type="GO" id="GO:0050568">
    <property type="term" value="F:protein-glutamine glutaminase activity"/>
    <property type="evidence" value="ECO:0007669"/>
    <property type="project" value="UniProtKB-UniRule"/>
</dbReference>
<comment type="catalytic activity">
    <reaction evidence="3">
        <text>L-glutaminyl-[protein] + H2O = L-glutamyl-[protein] + NH4(+)</text>
        <dbReference type="Rhea" id="RHEA:16441"/>
        <dbReference type="Rhea" id="RHEA-COMP:10207"/>
        <dbReference type="Rhea" id="RHEA-COMP:10208"/>
        <dbReference type="ChEBI" id="CHEBI:15377"/>
        <dbReference type="ChEBI" id="CHEBI:28938"/>
        <dbReference type="ChEBI" id="CHEBI:29973"/>
        <dbReference type="ChEBI" id="CHEBI:30011"/>
        <dbReference type="EC" id="3.5.1.44"/>
    </reaction>
</comment>
<feature type="active site" evidence="3 4">
    <location>
        <position position="213"/>
    </location>
</feature>
<dbReference type="InterPro" id="IPR000673">
    <property type="entry name" value="Sig_transdc_resp-reg_Me-estase"/>
</dbReference>
<evidence type="ECO:0000256" key="2">
    <source>
        <dbReference type="ARBA" id="ARBA00048267"/>
    </source>
</evidence>
<dbReference type="SUPFAM" id="SSF52738">
    <property type="entry name" value="Methylesterase CheB, C-terminal domain"/>
    <property type="match status" value="1"/>
</dbReference>
<comment type="similarity">
    <text evidence="3">Belongs to the CheB family.</text>
</comment>
<evidence type="ECO:0000259" key="7">
    <source>
        <dbReference type="PROSITE" id="PS50122"/>
    </source>
</evidence>
<dbReference type="PANTHER" id="PTHR42872:SF3">
    <property type="entry name" value="PROTEIN-GLUTAMATE METHYLESTERASE_PROTEIN-GLUTAMINE GLUTAMINASE 1"/>
    <property type="match status" value="1"/>
</dbReference>
<dbReference type="InterPro" id="IPR001789">
    <property type="entry name" value="Sig_transdc_resp-reg_receiver"/>
</dbReference>
<dbReference type="PANTHER" id="PTHR42872">
    <property type="entry name" value="PROTEIN-GLUTAMATE METHYLESTERASE/PROTEIN-GLUTAMINE GLUTAMINASE"/>
    <property type="match status" value="1"/>
</dbReference>
<comment type="function">
    <text evidence="3">Involved in chemotaxis. Part of a chemotaxis signal transduction system that modulates chemotaxis in response to various stimuli. Catalyzes the demethylation of specific methylglutamate residues introduced into the chemoreceptors (methyl-accepting chemotaxis proteins or MCP) by CheR. Also mediates the irreversible deamidation of specific glutamine residues to glutamic acid.</text>
</comment>